<dbReference type="InterPro" id="IPR014395">
    <property type="entry name" value="Pen/GL7ACA/AHL_acylase"/>
</dbReference>
<dbReference type="OrthoDB" id="9760084at2"/>
<dbReference type="Gene3D" id="3.60.20.10">
    <property type="entry name" value="Glutamine Phosphoribosylpyrophosphate, subunit 1, domain 1"/>
    <property type="match status" value="1"/>
</dbReference>
<keyword evidence="6" id="KW-0479">Metal-binding</keyword>
<organism evidence="7 8">
    <name type="scientific">Glacieibacterium arshaanense</name>
    <dbReference type="NCBI Taxonomy" id="2511025"/>
    <lineage>
        <taxon>Bacteria</taxon>
        <taxon>Pseudomonadati</taxon>
        <taxon>Pseudomonadota</taxon>
        <taxon>Alphaproteobacteria</taxon>
        <taxon>Sphingomonadales</taxon>
        <taxon>Sphingosinicellaceae</taxon>
        <taxon>Glacieibacterium</taxon>
    </lineage>
</organism>
<keyword evidence="6" id="KW-0106">Calcium</keyword>
<dbReference type="InterPro" id="IPR023343">
    <property type="entry name" value="Penicillin_amidase_dom1"/>
</dbReference>
<comment type="cofactor">
    <cofactor evidence="6">
        <name>Ca(2+)</name>
        <dbReference type="ChEBI" id="CHEBI:29108"/>
    </cofactor>
    <text evidence="6">Binds 1 Ca(2+) ion per dimer.</text>
</comment>
<dbReference type="PIRSF" id="PIRSF001227">
    <property type="entry name" value="Pen_acylase"/>
    <property type="match status" value="1"/>
</dbReference>
<gene>
    <name evidence="7" type="ORF">EUV02_03560</name>
</gene>
<dbReference type="CDD" id="cd01936">
    <property type="entry name" value="Ntn_CA"/>
    <property type="match status" value="1"/>
</dbReference>
<feature type="active site" description="Nucleophile" evidence="5">
    <location>
        <position position="200"/>
    </location>
</feature>
<dbReference type="InterPro" id="IPR002692">
    <property type="entry name" value="S45"/>
</dbReference>
<dbReference type="Pfam" id="PF01804">
    <property type="entry name" value="Penicil_amidase"/>
    <property type="match status" value="1"/>
</dbReference>
<dbReference type="EMBL" id="SIHO01000001">
    <property type="protein sequence ID" value="TFU06102.1"/>
    <property type="molecule type" value="Genomic_DNA"/>
</dbReference>
<dbReference type="GO" id="GO:0046872">
    <property type="term" value="F:metal ion binding"/>
    <property type="evidence" value="ECO:0007669"/>
    <property type="project" value="UniProtKB-KW"/>
</dbReference>
<dbReference type="InterPro" id="IPR043147">
    <property type="entry name" value="Penicillin_amidase_A-knob"/>
</dbReference>
<evidence type="ECO:0000313" key="7">
    <source>
        <dbReference type="EMBL" id="TFU06102.1"/>
    </source>
</evidence>
<evidence type="ECO:0000313" key="8">
    <source>
        <dbReference type="Proteomes" id="UP000297737"/>
    </source>
</evidence>
<name>A0A4Y9ERM4_9SPHN</name>
<proteinExistence type="inferred from homology"/>
<evidence type="ECO:0000256" key="1">
    <source>
        <dbReference type="ARBA" id="ARBA00006586"/>
    </source>
</evidence>
<evidence type="ECO:0000256" key="4">
    <source>
        <dbReference type="ARBA" id="ARBA00023145"/>
    </source>
</evidence>
<keyword evidence="2" id="KW-0732">Signal</keyword>
<feature type="binding site" evidence="6">
    <location>
        <position position="276"/>
    </location>
    <ligand>
        <name>Ca(2+)</name>
        <dbReference type="ChEBI" id="CHEBI:29108"/>
    </ligand>
</feature>
<sequence>MHKALKAMLFGGGALAVTAIALASWEGLLAPQSVADPLVKHDVRIVRDSWGVPHIFGKTDADVAYGLAYAHAEDDFGTIAETLAMVRGRAGAMLGPDGAKFDYVGHLLDARTVADKGYMTQLSPDTRALVEAYAAGLNKYAVDHPEEVPMRALFPVNGRDIVAGFALRSPFFFGLDRVLGPLTTDKLPPRDSGPGEQRGSNAFAIAGKRSGDGVTRLLSNSHQPWVGGVAWYEVVVHSDAGWDFAGALFPGMPYPALGHNNTLGWTNTVNRADLIDTYKLVLDASGDNYRYDGQWRPLERHRVWLPVRFGPFVIPVPRTVARSVQGPVIENKLGAFAVRYAGMGDVRQVEQYYRLNKARDFAEWQRVMAMQAVPATNFVYADAAGNIGMFYNARFPQRAPGFDWKGVLPGDTSKAVWKSYVPFAGYPQVINPPSGWVANSNNTPFIATAPGDNLDASKFAPELGIETFITNRAMRFQSLFAALGDAPIGRDALLSIKFDKAYDRASWAGKRQREILALDFKDAPDLAKAQKLLSTWDFVQDGQGDADALAAVMVNSVSMLAYFGDAMPDAREDFTAQVKFLNTAFGRLDPPLATLQRVQRGNVDLGVLGGPEVLRAIHSRRDEKLGRLVGQGGDSFIMLVEWGAAGKTGAGTVSSESIVQFGAATSREASPHYNDQAKLFVAEKFKPNWLTANTLAPHTESDRRP</sequence>
<accession>A0A4Y9ERM4</accession>
<dbReference type="Proteomes" id="UP000297737">
    <property type="component" value="Unassembled WGS sequence"/>
</dbReference>
<evidence type="ECO:0000256" key="3">
    <source>
        <dbReference type="ARBA" id="ARBA00022801"/>
    </source>
</evidence>
<keyword evidence="8" id="KW-1185">Reference proteome</keyword>
<dbReference type="InterPro" id="IPR029055">
    <property type="entry name" value="Ntn_hydrolases_N"/>
</dbReference>
<evidence type="ECO:0000256" key="2">
    <source>
        <dbReference type="ARBA" id="ARBA00022729"/>
    </source>
</evidence>
<reference evidence="7 8" key="1">
    <citation type="submission" date="2019-02" db="EMBL/GenBank/DDBJ databases">
        <title>Polymorphobacter sp. isolated from the lake at the Tibet of China.</title>
        <authorList>
            <person name="Li A."/>
        </authorList>
    </citation>
    <scope>NUCLEOTIDE SEQUENCE [LARGE SCALE GENOMIC DNA]</scope>
    <source>
        <strain evidence="7 8">DJ1R-1</strain>
    </source>
</reference>
<dbReference type="PANTHER" id="PTHR34218:SF3">
    <property type="entry name" value="ACYL-HOMOSERINE LACTONE ACYLASE PVDQ"/>
    <property type="match status" value="1"/>
</dbReference>
<protein>
    <submittedName>
        <fullName evidence="7">Acylase</fullName>
    </submittedName>
</protein>
<dbReference type="Gene3D" id="1.10.439.10">
    <property type="entry name" value="Penicillin Amidohydrolase, domain 1"/>
    <property type="match status" value="1"/>
</dbReference>
<dbReference type="PANTHER" id="PTHR34218">
    <property type="entry name" value="PEPTIDASE S45 PENICILLIN AMIDASE"/>
    <property type="match status" value="1"/>
</dbReference>
<evidence type="ECO:0000256" key="5">
    <source>
        <dbReference type="PIRSR" id="PIRSR001227-1"/>
    </source>
</evidence>
<dbReference type="Gene3D" id="2.30.120.10">
    <property type="match status" value="1"/>
</dbReference>
<keyword evidence="4" id="KW-0865">Zymogen</keyword>
<evidence type="ECO:0000256" key="6">
    <source>
        <dbReference type="PIRSR" id="PIRSR001227-2"/>
    </source>
</evidence>
<dbReference type="RefSeq" id="WP_135244826.1">
    <property type="nucleotide sequence ID" value="NZ_SIHO01000001.1"/>
</dbReference>
<dbReference type="GO" id="GO:0016811">
    <property type="term" value="F:hydrolase activity, acting on carbon-nitrogen (but not peptide) bonds, in linear amides"/>
    <property type="evidence" value="ECO:0007669"/>
    <property type="project" value="InterPro"/>
</dbReference>
<comment type="similarity">
    <text evidence="1">Belongs to the peptidase S45 family.</text>
</comment>
<feature type="binding site" evidence="6">
    <location>
        <position position="273"/>
    </location>
    <ligand>
        <name>Ca(2+)</name>
        <dbReference type="ChEBI" id="CHEBI:29108"/>
    </ligand>
</feature>
<keyword evidence="3" id="KW-0378">Hydrolase</keyword>
<comment type="caution">
    <text evidence="7">The sequence shown here is derived from an EMBL/GenBank/DDBJ whole genome shotgun (WGS) entry which is preliminary data.</text>
</comment>
<dbReference type="Gene3D" id="1.10.1400.10">
    <property type="match status" value="1"/>
</dbReference>
<dbReference type="GO" id="GO:0017000">
    <property type="term" value="P:antibiotic biosynthetic process"/>
    <property type="evidence" value="ECO:0007669"/>
    <property type="project" value="InterPro"/>
</dbReference>
<dbReference type="AlphaFoldDB" id="A0A4Y9ERM4"/>
<dbReference type="InterPro" id="IPR043146">
    <property type="entry name" value="Penicillin_amidase_N_B-knob"/>
</dbReference>
<dbReference type="SUPFAM" id="SSF56235">
    <property type="entry name" value="N-terminal nucleophile aminohydrolases (Ntn hydrolases)"/>
    <property type="match status" value="1"/>
</dbReference>